<keyword evidence="4" id="KW-1133">Transmembrane helix</keyword>
<evidence type="ECO:0000313" key="9">
    <source>
        <dbReference type="Proteomes" id="UP000007089"/>
    </source>
</evidence>
<evidence type="ECO:0000256" key="2">
    <source>
        <dbReference type="ARBA" id="ARBA00022618"/>
    </source>
</evidence>
<evidence type="ECO:0000256" key="3">
    <source>
        <dbReference type="ARBA" id="ARBA00022692"/>
    </source>
</evidence>
<dbReference type="Pfam" id="PF04977">
    <property type="entry name" value="DivIC"/>
    <property type="match status" value="1"/>
</dbReference>
<dbReference type="HOGENOM" id="CLU_134863_1_0_7"/>
<feature type="coiled-coil region" evidence="7">
    <location>
        <begin position="33"/>
        <end position="67"/>
    </location>
</feature>
<dbReference type="EMBL" id="CP001359">
    <property type="protein sequence ID" value="ACL65714.1"/>
    <property type="molecule type" value="Genomic_DNA"/>
</dbReference>
<accession>B8JB87</accession>
<dbReference type="Proteomes" id="UP000007089">
    <property type="component" value="Chromosome"/>
</dbReference>
<dbReference type="GO" id="GO:0030428">
    <property type="term" value="C:cell septum"/>
    <property type="evidence" value="ECO:0007669"/>
    <property type="project" value="TreeGrafter"/>
</dbReference>
<dbReference type="RefSeq" id="WP_012526309.1">
    <property type="nucleotide sequence ID" value="NC_011891.1"/>
</dbReference>
<dbReference type="KEGG" id="acp:A2cp1_2376"/>
<sequence>MAVTRGRRWGVYVGVVALLAALSAADPSGLRKHLRLAGEVDQMRAENERLAAENARLAREVRALRSEPAALERAVREELRYIRPGERVYWLGAERGGAP</sequence>
<evidence type="ECO:0000256" key="6">
    <source>
        <dbReference type="ARBA" id="ARBA00023306"/>
    </source>
</evidence>
<keyword evidence="1" id="KW-1003">Cell membrane</keyword>
<evidence type="ECO:0000256" key="4">
    <source>
        <dbReference type="ARBA" id="ARBA00022989"/>
    </source>
</evidence>
<keyword evidence="3" id="KW-0812">Transmembrane</keyword>
<keyword evidence="6" id="KW-0131">Cell cycle</keyword>
<reference evidence="8" key="1">
    <citation type="submission" date="2009-01" db="EMBL/GenBank/DDBJ databases">
        <title>Complete sequence of Anaeromyxobacter dehalogenans 2CP-1.</title>
        <authorList>
            <consortium name="US DOE Joint Genome Institute"/>
            <person name="Lucas S."/>
            <person name="Copeland A."/>
            <person name="Lapidus A."/>
            <person name="Glavina del Rio T."/>
            <person name="Dalin E."/>
            <person name="Tice H."/>
            <person name="Bruce D."/>
            <person name="Goodwin L."/>
            <person name="Pitluck S."/>
            <person name="Saunders E."/>
            <person name="Brettin T."/>
            <person name="Detter J.C."/>
            <person name="Han C."/>
            <person name="Larimer F."/>
            <person name="Land M."/>
            <person name="Hauser L."/>
            <person name="Kyrpides N."/>
            <person name="Ovchinnikova G."/>
            <person name="Beliaev A.S."/>
            <person name="Richardson P."/>
        </authorList>
    </citation>
    <scope>NUCLEOTIDE SEQUENCE</scope>
    <source>
        <strain evidence="8">2CP-1</strain>
    </source>
</reference>
<keyword evidence="9" id="KW-1185">Reference proteome</keyword>
<dbReference type="PANTHER" id="PTHR37485:SF1">
    <property type="entry name" value="CELL DIVISION PROTEIN FTSB"/>
    <property type="match status" value="1"/>
</dbReference>
<evidence type="ECO:0000256" key="7">
    <source>
        <dbReference type="SAM" id="Coils"/>
    </source>
</evidence>
<evidence type="ECO:0000313" key="8">
    <source>
        <dbReference type="EMBL" id="ACL65714.1"/>
    </source>
</evidence>
<gene>
    <name evidence="8" type="ordered locus">A2cp1_2376</name>
</gene>
<dbReference type="InterPro" id="IPR007060">
    <property type="entry name" value="FtsL/DivIC"/>
</dbReference>
<evidence type="ECO:0000256" key="5">
    <source>
        <dbReference type="ARBA" id="ARBA00023136"/>
    </source>
</evidence>
<organism evidence="8 9">
    <name type="scientific">Anaeromyxobacter dehalogenans (strain ATCC BAA-258 / DSM 21875 / 2CP-1)</name>
    <dbReference type="NCBI Taxonomy" id="455488"/>
    <lineage>
        <taxon>Bacteria</taxon>
        <taxon>Pseudomonadati</taxon>
        <taxon>Myxococcota</taxon>
        <taxon>Myxococcia</taxon>
        <taxon>Myxococcales</taxon>
        <taxon>Cystobacterineae</taxon>
        <taxon>Anaeromyxobacteraceae</taxon>
        <taxon>Anaeromyxobacter</taxon>
    </lineage>
</organism>
<name>B8JB87_ANAD2</name>
<keyword evidence="5" id="KW-0472">Membrane</keyword>
<keyword evidence="2" id="KW-0132">Cell division</keyword>
<proteinExistence type="predicted"/>
<dbReference type="AlphaFoldDB" id="B8JB87"/>
<dbReference type="InterPro" id="IPR023081">
    <property type="entry name" value="Cell_div_FtsB"/>
</dbReference>
<protein>
    <submittedName>
        <fullName evidence="8">Septum formation initiator</fullName>
    </submittedName>
</protein>
<evidence type="ECO:0000256" key="1">
    <source>
        <dbReference type="ARBA" id="ARBA00022475"/>
    </source>
</evidence>
<dbReference type="PANTHER" id="PTHR37485">
    <property type="entry name" value="CELL DIVISION PROTEIN FTSB"/>
    <property type="match status" value="1"/>
</dbReference>
<keyword evidence="7" id="KW-0175">Coiled coil</keyword>
<dbReference type="GO" id="GO:0043093">
    <property type="term" value="P:FtsZ-dependent cytokinesis"/>
    <property type="evidence" value="ECO:0007669"/>
    <property type="project" value="TreeGrafter"/>
</dbReference>